<dbReference type="GO" id="GO:0016787">
    <property type="term" value="F:hydrolase activity"/>
    <property type="evidence" value="ECO:0007669"/>
    <property type="project" value="UniProtKB-KW"/>
</dbReference>
<dbReference type="GO" id="GO:0003676">
    <property type="term" value="F:nucleic acid binding"/>
    <property type="evidence" value="ECO:0007669"/>
    <property type="project" value="InterPro"/>
</dbReference>
<evidence type="ECO:0000256" key="10">
    <source>
        <dbReference type="ARBA" id="ARBA00023242"/>
    </source>
</evidence>
<dbReference type="FunFam" id="3.40.50.300:FF:000008">
    <property type="entry name" value="ATP-dependent RNA helicase RhlB"/>
    <property type="match status" value="1"/>
</dbReference>
<dbReference type="STRING" id="1280837.A0A316VDQ8"/>
<evidence type="ECO:0000256" key="8">
    <source>
        <dbReference type="ARBA" id="ARBA00022806"/>
    </source>
</evidence>
<feature type="compositionally biased region" description="Basic residues" evidence="13">
    <location>
        <begin position="73"/>
        <end position="83"/>
    </location>
</feature>
<feature type="region of interest" description="Disordered" evidence="13">
    <location>
        <begin position="1"/>
        <end position="87"/>
    </location>
</feature>
<comment type="similarity">
    <text evidence="2">Belongs to the DEAD box helicase family. DDX5/DBP2 subfamily.</text>
</comment>
<comment type="subcellular location">
    <subcellularLocation>
        <location evidence="1">Nucleus</location>
        <location evidence="1">Nucleolus</location>
    </subcellularLocation>
</comment>
<evidence type="ECO:0000259" key="14">
    <source>
        <dbReference type="PROSITE" id="PS51192"/>
    </source>
</evidence>
<accession>A0A316VDQ8</accession>
<dbReference type="PROSITE" id="PS51192">
    <property type="entry name" value="HELICASE_ATP_BIND_1"/>
    <property type="match status" value="1"/>
</dbReference>
<dbReference type="PROSITE" id="PS51194">
    <property type="entry name" value="HELICASE_CTER"/>
    <property type="match status" value="1"/>
</dbReference>
<evidence type="ECO:0000256" key="6">
    <source>
        <dbReference type="ARBA" id="ARBA00022741"/>
    </source>
</evidence>
<feature type="compositionally biased region" description="Basic residues" evidence="13">
    <location>
        <begin position="14"/>
        <end position="24"/>
    </location>
</feature>
<keyword evidence="7 12" id="KW-0378">Hydrolase</keyword>
<evidence type="ECO:0000256" key="12">
    <source>
        <dbReference type="RuleBase" id="RU000492"/>
    </source>
</evidence>
<dbReference type="OrthoDB" id="196131at2759"/>
<dbReference type="Gene3D" id="3.40.50.300">
    <property type="entry name" value="P-loop containing nucleotide triphosphate hydrolases"/>
    <property type="match status" value="2"/>
</dbReference>
<dbReference type="GeneID" id="37019052"/>
<dbReference type="SUPFAM" id="SSF52540">
    <property type="entry name" value="P-loop containing nucleoside triphosphate hydrolases"/>
    <property type="match status" value="1"/>
</dbReference>
<dbReference type="InterPro" id="IPR014001">
    <property type="entry name" value="Helicase_ATP-bd"/>
</dbReference>
<comment type="function">
    <text evidence="11">ATP-dependent RNA helicase required for 60S ribosomal subunit synthesis. Involved in efficient pre-rRNA processing, predominantly at site A3, which is necessary for the normal formation of 25S and 5.8S rRNAs.</text>
</comment>
<evidence type="ECO:0000313" key="16">
    <source>
        <dbReference type="EMBL" id="PWN35454.1"/>
    </source>
</evidence>
<keyword evidence="8 12" id="KW-0347">Helicase</keyword>
<dbReference type="Proteomes" id="UP000245771">
    <property type="component" value="Unassembled WGS sequence"/>
</dbReference>
<dbReference type="InterPro" id="IPR011545">
    <property type="entry name" value="DEAD/DEAH_box_helicase_dom"/>
</dbReference>
<organism evidence="16 17">
    <name type="scientific">Meira miltonrushii</name>
    <dbReference type="NCBI Taxonomy" id="1280837"/>
    <lineage>
        <taxon>Eukaryota</taxon>
        <taxon>Fungi</taxon>
        <taxon>Dikarya</taxon>
        <taxon>Basidiomycota</taxon>
        <taxon>Ustilaginomycotina</taxon>
        <taxon>Exobasidiomycetes</taxon>
        <taxon>Exobasidiales</taxon>
        <taxon>Brachybasidiaceae</taxon>
        <taxon>Meira</taxon>
    </lineage>
</organism>
<dbReference type="InterPro" id="IPR001650">
    <property type="entry name" value="Helicase_C-like"/>
</dbReference>
<dbReference type="EC" id="3.6.4.13" evidence="3"/>
<dbReference type="InterPro" id="IPR044742">
    <property type="entry name" value="DEAD/DEAH_RhlB"/>
</dbReference>
<feature type="domain" description="Helicase C-terminal" evidence="15">
    <location>
        <begin position="377"/>
        <end position="546"/>
    </location>
</feature>
<keyword evidence="4" id="KW-0690">Ribosome biogenesis</keyword>
<feature type="compositionally biased region" description="Basic and acidic residues" evidence="13">
    <location>
        <begin position="1"/>
        <end position="13"/>
    </location>
</feature>
<dbReference type="SMART" id="SM00490">
    <property type="entry name" value="HELICc"/>
    <property type="match status" value="1"/>
</dbReference>
<evidence type="ECO:0000256" key="13">
    <source>
        <dbReference type="SAM" id="MobiDB-lite"/>
    </source>
</evidence>
<dbReference type="InterPro" id="IPR027417">
    <property type="entry name" value="P-loop_NTPase"/>
</dbReference>
<dbReference type="PROSITE" id="PS00039">
    <property type="entry name" value="DEAD_ATP_HELICASE"/>
    <property type="match status" value="1"/>
</dbReference>
<keyword evidence="6 12" id="KW-0547">Nucleotide-binding</keyword>
<dbReference type="FunCoup" id="A0A316VDQ8">
    <property type="interactions" value="183"/>
</dbReference>
<evidence type="ECO:0000256" key="2">
    <source>
        <dbReference type="ARBA" id="ARBA00009334"/>
    </source>
</evidence>
<dbReference type="RefSeq" id="XP_025355756.1">
    <property type="nucleotide sequence ID" value="XM_025497271.1"/>
</dbReference>
<keyword evidence="5" id="KW-0698">rRNA processing</keyword>
<evidence type="ECO:0000256" key="3">
    <source>
        <dbReference type="ARBA" id="ARBA00012552"/>
    </source>
</evidence>
<dbReference type="SMART" id="SM00487">
    <property type="entry name" value="DEXDc"/>
    <property type="match status" value="1"/>
</dbReference>
<evidence type="ECO:0000256" key="7">
    <source>
        <dbReference type="ARBA" id="ARBA00022801"/>
    </source>
</evidence>
<sequence>MSSKEEKKAEKAVKSAHKKEKKRKAIEALENGEVQGDPTSPSAEKQRRAEKKAAKAEAEADASTDKASEKAAKKARKEAKKAKAVSESAPVEADVTSTPIASTSKSTNAAAARAYMETNNVTIEAPEESNEKPPLPMLSFDELKGRIDDRLKKELDSNKFTKPTPIQACCWSVLLANKDVVGIAETGSGKTMAFGLPAMQHILQLPASENGQQKKGKGKYGKGGQNVSVLVIAPTRELAIQTQVTMEKLAASIDCASICLYGGVSKPDQIRQLQASPKTIRAVVGTPGRVLDLAREGSLDLSNVTYAVLDEADRMLDVGFEPDIRAILGMTRNKDEGRHTSMFSATWPMDLRGLAETFMREPMRVTIGSDELSANHRVEQSVEVLEDSRAKQGRLETFLRNIGAGPRGRSPKDKVIIFALYKKEAQRVEDTLKRKGYNVAGIHGDLSQQQRIASLDAFKSGEAPLLVATDVAARGIDVPLVEYVVNYTFPLTIEDYVHRIGRTGRAGRTGKSITFFTSEDKSHAGELIRILKDSNQPVPKEMLQFPTTIKRKEHGAYGAHFRELVPGKAKKITFDD</sequence>
<evidence type="ECO:0000259" key="15">
    <source>
        <dbReference type="PROSITE" id="PS51194"/>
    </source>
</evidence>
<evidence type="ECO:0000256" key="9">
    <source>
        <dbReference type="ARBA" id="ARBA00022840"/>
    </source>
</evidence>
<dbReference type="PANTHER" id="PTHR47958">
    <property type="entry name" value="ATP-DEPENDENT RNA HELICASE DBP3"/>
    <property type="match status" value="1"/>
</dbReference>
<dbReference type="InterPro" id="IPR000629">
    <property type="entry name" value="RNA-helicase_DEAD-box_CS"/>
</dbReference>
<evidence type="ECO:0000313" key="17">
    <source>
        <dbReference type="Proteomes" id="UP000245771"/>
    </source>
</evidence>
<evidence type="ECO:0000256" key="1">
    <source>
        <dbReference type="ARBA" id="ARBA00004604"/>
    </source>
</evidence>
<proteinExistence type="inferred from homology"/>
<feature type="compositionally biased region" description="Basic and acidic residues" evidence="13">
    <location>
        <begin position="44"/>
        <end position="72"/>
    </location>
</feature>
<name>A0A316VDQ8_9BASI</name>
<evidence type="ECO:0000256" key="11">
    <source>
        <dbReference type="ARBA" id="ARBA00037449"/>
    </source>
</evidence>
<protein>
    <recommendedName>
        <fullName evidence="3">RNA helicase</fullName>
        <ecNumber evidence="3">3.6.4.13</ecNumber>
    </recommendedName>
</protein>
<reference evidence="16 17" key="1">
    <citation type="journal article" date="2018" name="Mol. Biol. Evol.">
        <title>Broad Genomic Sampling Reveals a Smut Pathogenic Ancestry of the Fungal Clade Ustilaginomycotina.</title>
        <authorList>
            <person name="Kijpornyongpan T."/>
            <person name="Mondo S.J."/>
            <person name="Barry K."/>
            <person name="Sandor L."/>
            <person name="Lee J."/>
            <person name="Lipzen A."/>
            <person name="Pangilinan J."/>
            <person name="LaButti K."/>
            <person name="Hainaut M."/>
            <person name="Henrissat B."/>
            <person name="Grigoriev I.V."/>
            <person name="Spatafora J.W."/>
            <person name="Aime M.C."/>
        </authorList>
    </citation>
    <scope>NUCLEOTIDE SEQUENCE [LARGE SCALE GENOMIC DNA]</scope>
    <source>
        <strain evidence="16 17">MCA 3882</strain>
    </source>
</reference>
<keyword evidence="17" id="KW-1185">Reference proteome</keyword>
<dbReference type="Pfam" id="PF00270">
    <property type="entry name" value="DEAD"/>
    <property type="match status" value="1"/>
</dbReference>
<dbReference type="GO" id="GO:0005524">
    <property type="term" value="F:ATP binding"/>
    <property type="evidence" value="ECO:0007669"/>
    <property type="project" value="UniProtKB-KW"/>
</dbReference>
<dbReference type="GO" id="GO:0003724">
    <property type="term" value="F:RNA helicase activity"/>
    <property type="evidence" value="ECO:0007669"/>
    <property type="project" value="UniProtKB-EC"/>
</dbReference>
<dbReference type="Pfam" id="PF00271">
    <property type="entry name" value="Helicase_C"/>
    <property type="match status" value="1"/>
</dbReference>
<evidence type="ECO:0000256" key="4">
    <source>
        <dbReference type="ARBA" id="ARBA00022517"/>
    </source>
</evidence>
<dbReference type="EMBL" id="KZ819603">
    <property type="protein sequence ID" value="PWN35454.1"/>
    <property type="molecule type" value="Genomic_DNA"/>
</dbReference>
<dbReference type="CDD" id="cd00268">
    <property type="entry name" value="DEADc"/>
    <property type="match status" value="1"/>
</dbReference>
<keyword evidence="10" id="KW-0539">Nucleus</keyword>
<feature type="domain" description="Helicase ATP-binding" evidence="14">
    <location>
        <begin position="171"/>
        <end position="365"/>
    </location>
</feature>
<evidence type="ECO:0000256" key="5">
    <source>
        <dbReference type="ARBA" id="ARBA00022552"/>
    </source>
</evidence>
<keyword evidence="9 12" id="KW-0067">ATP-binding</keyword>
<gene>
    <name evidence="16" type="ORF">FA14DRAFT_145302</name>
</gene>
<dbReference type="CDD" id="cd18787">
    <property type="entry name" value="SF2_C_DEAD"/>
    <property type="match status" value="1"/>
</dbReference>
<dbReference type="InParanoid" id="A0A316VDQ8"/>
<dbReference type="AlphaFoldDB" id="A0A316VDQ8"/>